<comment type="cofactor">
    <cofactor evidence="2">
        <name>Mg(2+)</name>
        <dbReference type="ChEBI" id="CHEBI:18420"/>
    </cofactor>
</comment>
<dbReference type="InterPro" id="IPR036457">
    <property type="entry name" value="PPM-type-like_dom_sf"/>
</dbReference>
<dbReference type="OrthoDB" id="10264738at2759"/>
<dbReference type="PROSITE" id="PS01032">
    <property type="entry name" value="PPM_1"/>
    <property type="match status" value="1"/>
</dbReference>
<dbReference type="EMBL" id="OV725081">
    <property type="protein sequence ID" value="CAH1404004.1"/>
    <property type="molecule type" value="Genomic_DNA"/>
</dbReference>
<evidence type="ECO:0000256" key="8">
    <source>
        <dbReference type="ARBA" id="ARBA00023211"/>
    </source>
</evidence>
<accession>A0A9P0MT30</accession>
<dbReference type="CDD" id="cd00143">
    <property type="entry name" value="PP2Cc"/>
    <property type="match status" value="1"/>
</dbReference>
<evidence type="ECO:0000256" key="9">
    <source>
        <dbReference type="RuleBase" id="RU003465"/>
    </source>
</evidence>
<evidence type="ECO:0000256" key="3">
    <source>
        <dbReference type="ARBA" id="ARBA00006702"/>
    </source>
</evidence>
<gene>
    <name evidence="11" type="ORF">NEZAVI_LOCUS12496</name>
</gene>
<dbReference type="PANTHER" id="PTHR13832">
    <property type="entry name" value="PROTEIN PHOSPHATASE 2C"/>
    <property type="match status" value="1"/>
</dbReference>
<dbReference type="EC" id="3.1.3.16" evidence="4"/>
<dbReference type="Pfam" id="PF00481">
    <property type="entry name" value="PP2C"/>
    <property type="match status" value="1"/>
</dbReference>
<dbReference type="SMART" id="SM00332">
    <property type="entry name" value="PP2Cc"/>
    <property type="match status" value="1"/>
</dbReference>
<evidence type="ECO:0000313" key="11">
    <source>
        <dbReference type="EMBL" id="CAH1404004.1"/>
    </source>
</evidence>
<keyword evidence="5" id="KW-0479">Metal-binding</keyword>
<sequence length="313" mass="34838">MAEARKPHHSILKFLLGHDLSKMGQLLTEPVREKHTSKMDTPKYTVGLSSMQGWRVSMEDAHTVLPTLPEDEAPVASFFGVYDGHGGTKVADFVSKNLHRYLVKSKEYQAGKIKNALEFSFLDLDNQMSKNKDINEDMSGSTAIVIVIKNNTLYCANVGDSRAVAYVNGGTVSLSEDHKPTLPGERSRILEAGGWVEQERVNGSLALSRAFGDFQFKADPLKPPEKQIVSPFPDVVTKHLSTDWKFLIIACDGIWECLTNEEVTNFIKVRLDEGMQPDTICEQLMDKCLAPTTENCGPGCDNMTVIIIVFKWK</sequence>
<dbReference type="SUPFAM" id="SSF81606">
    <property type="entry name" value="PP2C-like"/>
    <property type="match status" value="1"/>
</dbReference>
<evidence type="ECO:0000256" key="7">
    <source>
        <dbReference type="ARBA" id="ARBA00022912"/>
    </source>
</evidence>
<dbReference type="InterPro" id="IPR000222">
    <property type="entry name" value="PP2C_BS"/>
</dbReference>
<protein>
    <recommendedName>
        <fullName evidence="4">protein-serine/threonine phosphatase</fullName>
        <ecNumber evidence="4">3.1.3.16</ecNumber>
    </recommendedName>
</protein>
<dbReference type="PANTHER" id="PTHR13832:SF565">
    <property type="entry name" value="AT28366P-RELATED"/>
    <property type="match status" value="1"/>
</dbReference>
<dbReference type="AlphaFoldDB" id="A0A9P0MT30"/>
<comment type="cofactor">
    <cofactor evidence="1">
        <name>Mn(2+)</name>
        <dbReference type="ChEBI" id="CHEBI:29035"/>
    </cofactor>
</comment>
<dbReference type="Gene3D" id="3.60.40.10">
    <property type="entry name" value="PPM-type phosphatase domain"/>
    <property type="match status" value="1"/>
</dbReference>
<dbReference type="Proteomes" id="UP001152798">
    <property type="component" value="Chromosome 5"/>
</dbReference>
<feature type="domain" description="PPM-type phosphatase" evidence="10">
    <location>
        <begin position="35"/>
        <end position="308"/>
    </location>
</feature>
<comment type="similarity">
    <text evidence="3 9">Belongs to the PP2C family.</text>
</comment>
<evidence type="ECO:0000256" key="5">
    <source>
        <dbReference type="ARBA" id="ARBA00022723"/>
    </source>
</evidence>
<name>A0A9P0MT30_NEZVI</name>
<dbReference type="InterPro" id="IPR015655">
    <property type="entry name" value="PP2C"/>
</dbReference>
<evidence type="ECO:0000259" key="10">
    <source>
        <dbReference type="SMART" id="SM00332"/>
    </source>
</evidence>
<evidence type="ECO:0000256" key="6">
    <source>
        <dbReference type="ARBA" id="ARBA00022801"/>
    </source>
</evidence>
<dbReference type="GO" id="GO:0046872">
    <property type="term" value="F:metal ion binding"/>
    <property type="evidence" value="ECO:0007669"/>
    <property type="project" value="UniProtKB-KW"/>
</dbReference>
<keyword evidence="12" id="KW-1185">Reference proteome</keyword>
<organism evidence="11 12">
    <name type="scientific">Nezara viridula</name>
    <name type="common">Southern green stink bug</name>
    <name type="synonym">Cimex viridulus</name>
    <dbReference type="NCBI Taxonomy" id="85310"/>
    <lineage>
        <taxon>Eukaryota</taxon>
        <taxon>Metazoa</taxon>
        <taxon>Ecdysozoa</taxon>
        <taxon>Arthropoda</taxon>
        <taxon>Hexapoda</taxon>
        <taxon>Insecta</taxon>
        <taxon>Pterygota</taxon>
        <taxon>Neoptera</taxon>
        <taxon>Paraneoptera</taxon>
        <taxon>Hemiptera</taxon>
        <taxon>Heteroptera</taxon>
        <taxon>Panheteroptera</taxon>
        <taxon>Pentatomomorpha</taxon>
        <taxon>Pentatomoidea</taxon>
        <taxon>Pentatomidae</taxon>
        <taxon>Pentatominae</taxon>
        <taxon>Nezara</taxon>
    </lineage>
</organism>
<evidence type="ECO:0000256" key="1">
    <source>
        <dbReference type="ARBA" id="ARBA00001936"/>
    </source>
</evidence>
<evidence type="ECO:0000313" key="12">
    <source>
        <dbReference type="Proteomes" id="UP001152798"/>
    </source>
</evidence>
<proteinExistence type="inferred from homology"/>
<dbReference type="FunFam" id="3.60.40.10:FF:000016">
    <property type="entry name" value="Protein phosphatase 2C"/>
    <property type="match status" value="1"/>
</dbReference>
<keyword evidence="6 9" id="KW-0378">Hydrolase</keyword>
<dbReference type="InterPro" id="IPR001932">
    <property type="entry name" value="PPM-type_phosphatase-like_dom"/>
</dbReference>
<evidence type="ECO:0000256" key="2">
    <source>
        <dbReference type="ARBA" id="ARBA00001946"/>
    </source>
</evidence>
<evidence type="ECO:0000256" key="4">
    <source>
        <dbReference type="ARBA" id="ARBA00013081"/>
    </source>
</evidence>
<dbReference type="GO" id="GO:0004722">
    <property type="term" value="F:protein serine/threonine phosphatase activity"/>
    <property type="evidence" value="ECO:0007669"/>
    <property type="project" value="UniProtKB-EC"/>
</dbReference>
<keyword evidence="8" id="KW-0464">Manganese</keyword>
<keyword evidence="7 9" id="KW-0904">Protein phosphatase</keyword>
<reference evidence="11" key="1">
    <citation type="submission" date="2022-01" db="EMBL/GenBank/DDBJ databases">
        <authorList>
            <person name="King R."/>
        </authorList>
    </citation>
    <scope>NUCLEOTIDE SEQUENCE</scope>
</reference>